<dbReference type="PANTHER" id="PTHR13976">
    <property type="entry name" value="HETEROGENEOUS NUCLEAR RIBONUCLEOPROTEIN-RELATED"/>
    <property type="match status" value="1"/>
</dbReference>
<dbReference type="AlphaFoldDB" id="A0A8C5D9L9"/>
<proteinExistence type="predicted"/>
<reference evidence="5" key="3">
    <citation type="submission" date="2025-09" db="UniProtKB">
        <authorList>
            <consortium name="Ensembl"/>
        </authorList>
    </citation>
    <scope>IDENTIFICATION</scope>
</reference>
<keyword evidence="1" id="KW-0677">Repeat</keyword>
<dbReference type="Proteomes" id="UP000694680">
    <property type="component" value="Chromosome 9"/>
</dbReference>
<dbReference type="GO" id="GO:0003723">
    <property type="term" value="F:RNA binding"/>
    <property type="evidence" value="ECO:0007669"/>
    <property type="project" value="UniProtKB-UniRule"/>
</dbReference>
<accession>A0A8C5D9L9</accession>
<name>A0A8C5D9L9_GOUWI</name>
<dbReference type="Gene3D" id="3.30.70.330">
    <property type="match status" value="3"/>
</dbReference>
<dbReference type="PROSITE" id="PS50102">
    <property type="entry name" value="RRM"/>
    <property type="match status" value="3"/>
</dbReference>
<feature type="domain" description="RRM" evidence="4">
    <location>
        <begin position="84"/>
        <end position="166"/>
    </location>
</feature>
<gene>
    <name evidence="5" type="primary">grsf1</name>
</gene>
<dbReference type="CDD" id="cd12503">
    <property type="entry name" value="RRM1_hnRNPH_GRSF1_like"/>
    <property type="match status" value="1"/>
</dbReference>
<dbReference type="GeneID" id="114469702"/>
<evidence type="ECO:0000256" key="2">
    <source>
        <dbReference type="ARBA" id="ARBA00022884"/>
    </source>
</evidence>
<dbReference type="Pfam" id="PF00076">
    <property type="entry name" value="RRM_1"/>
    <property type="match status" value="2"/>
</dbReference>
<keyword evidence="2 3" id="KW-0694">RNA-binding</keyword>
<feature type="domain" description="RRM" evidence="4">
    <location>
        <begin position="304"/>
        <end position="379"/>
    </location>
</feature>
<dbReference type="InterPro" id="IPR050666">
    <property type="entry name" value="ESRP"/>
</dbReference>
<feature type="domain" description="RRM" evidence="4">
    <location>
        <begin position="184"/>
        <end position="261"/>
    </location>
</feature>
<sequence length="383" mass="43247">MSRPTRSLFTLLQRCVTIRKSTLLTSNTTRSIVRSWSSLSGTRCLFHPAVGGSQRGLCTKTGAPSENDYPPLPAYDSVPEPQTKEVYIVHLKGLAWSCTVQDIEQFFSDCRIRDGVKGIHMTVDRLGRPSGEAFLELEHEVDVSKALEKHRQYLGPRYVEVSEVTNIDAEAILKRDMEQQANDGVVRLRGIPFSSTEDDIIDFFSGLDIAENGIVMVTNAKGRKSGEAYVQFSSQEAADKALLRDRELIGSRYIEVFPSRQREVEAFLRTRTHSDYSERVFQTSSGSQMHHQTVSHQSSAVPQHYIHMRGLPFHVSGEEIAKFFFPLVISKILIEYGPNGRPKGEADVFFRSHQDALAAMSRDRMNIGQRYIELFLNSEPENN</sequence>
<dbReference type="InterPro" id="IPR035979">
    <property type="entry name" value="RBD_domain_sf"/>
</dbReference>
<dbReference type="InterPro" id="IPR012677">
    <property type="entry name" value="Nucleotide-bd_a/b_plait_sf"/>
</dbReference>
<dbReference type="InterPro" id="IPR000504">
    <property type="entry name" value="RRM_dom"/>
</dbReference>
<reference evidence="5" key="2">
    <citation type="submission" date="2025-08" db="UniProtKB">
        <authorList>
            <consortium name="Ensembl"/>
        </authorList>
    </citation>
    <scope>IDENTIFICATION</scope>
</reference>
<reference evidence="5" key="1">
    <citation type="submission" date="2020-06" db="EMBL/GenBank/DDBJ databases">
        <authorList>
            <consortium name="Wellcome Sanger Institute Data Sharing"/>
        </authorList>
    </citation>
    <scope>NUCLEOTIDE SEQUENCE [LARGE SCALE GENOMIC DNA]</scope>
</reference>
<dbReference type="SUPFAM" id="SSF54928">
    <property type="entry name" value="RNA-binding domain, RBD"/>
    <property type="match status" value="2"/>
</dbReference>
<protein>
    <submittedName>
        <fullName evidence="5">Heterogeneous nuclear ribonucleoprotein H-like</fullName>
    </submittedName>
</protein>
<dbReference type="Ensembl" id="ENSGWIT00000004247.1">
    <property type="protein sequence ID" value="ENSGWIP00000003948.1"/>
    <property type="gene ID" value="ENSGWIG00000002124.1"/>
</dbReference>
<dbReference type="SMART" id="SM00360">
    <property type="entry name" value="RRM"/>
    <property type="match status" value="3"/>
</dbReference>
<evidence type="ECO:0000256" key="3">
    <source>
        <dbReference type="PROSITE-ProRule" id="PRU00176"/>
    </source>
</evidence>
<evidence type="ECO:0000256" key="1">
    <source>
        <dbReference type="ARBA" id="ARBA00022737"/>
    </source>
</evidence>
<dbReference type="RefSeq" id="XP_028313253.1">
    <property type="nucleotide sequence ID" value="XM_028457452.1"/>
</dbReference>
<dbReference type="CTD" id="2926"/>
<evidence type="ECO:0000313" key="5">
    <source>
        <dbReference type="Ensembl" id="ENSGWIP00000003948.1"/>
    </source>
</evidence>
<evidence type="ECO:0000313" key="6">
    <source>
        <dbReference type="Proteomes" id="UP000694680"/>
    </source>
</evidence>
<keyword evidence="6" id="KW-1185">Reference proteome</keyword>
<dbReference type="OrthoDB" id="431068at2759"/>
<evidence type="ECO:0000259" key="4">
    <source>
        <dbReference type="PROSITE" id="PS50102"/>
    </source>
</evidence>
<organism evidence="5 6">
    <name type="scientific">Gouania willdenowi</name>
    <name type="common">Blunt-snouted clingfish</name>
    <name type="synonym">Lepadogaster willdenowi</name>
    <dbReference type="NCBI Taxonomy" id="441366"/>
    <lineage>
        <taxon>Eukaryota</taxon>
        <taxon>Metazoa</taxon>
        <taxon>Chordata</taxon>
        <taxon>Craniata</taxon>
        <taxon>Vertebrata</taxon>
        <taxon>Euteleostomi</taxon>
        <taxon>Actinopterygii</taxon>
        <taxon>Neopterygii</taxon>
        <taxon>Teleostei</taxon>
        <taxon>Neoteleostei</taxon>
        <taxon>Acanthomorphata</taxon>
        <taxon>Ovalentaria</taxon>
        <taxon>Blenniimorphae</taxon>
        <taxon>Blenniiformes</taxon>
        <taxon>Gobiesocoidei</taxon>
        <taxon>Gobiesocidae</taxon>
        <taxon>Gobiesocinae</taxon>
        <taxon>Gouania</taxon>
    </lineage>
</organism>